<feature type="compositionally biased region" description="Basic and acidic residues" evidence="3">
    <location>
        <begin position="392"/>
        <end position="403"/>
    </location>
</feature>
<dbReference type="Proteomes" id="UP000601435">
    <property type="component" value="Unassembled WGS sequence"/>
</dbReference>
<dbReference type="InterPro" id="IPR050145">
    <property type="entry name" value="Centrin_CML-like"/>
</dbReference>
<dbReference type="PROSITE" id="PS50222">
    <property type="entry name" value="EF_HAND_2"/>
    <property type="match status" value="5"/>
</dbReference>
<feature type="domain" description="EF-hand" evidence="4">
    <location>
        <begin position="645"/>
        <end position="680"/>
    </location>
</feature>
<feature type="compositionally biased region" description="Basic and acidic residues" evidence="3">
    <location>
        <begin position="133"/>
        <end position="177"/>
    </location>
</feature>
<name>A0A812U3I9_9DINO</name>
<feature type="domain" description="EF-hand" evidence="4">
    <location>
        <begin position="289"/>
        <end position="324"/>
    </location>
</feature>
<evidence type="ECO:0000256" key="2">
    <source>
        <dbReference type="ARBA" id="ARBA00022837"/>
    </source>
</evidence>
<feature type="compositionally biased region" description="Low complexity" evidence="3">
    <location>
        <begin position="227"/>
        <end position="237"/>
    </location>
</feature>
<evidence type="ECO:0000256" key="1">
    <source>
        <dbReference type="ARBA" id="ARBA00022737"/>
    </source>
</evidence>
<evidence type="ECO:0000256" key="3">
    <source>
        <dbReference type="SAM" id="MobiDB-lite"/>
    </source>
</evidence>
<dbReference type="EMBL" id="CAJNJA010026480">
    <property type="protein sequence ID" value="CAE7560576.1"/>
    <property type="molecule type" value="Genomic_DNA"/>
</dbReference>
<organism evidence="5 6">
    <name type="scientific">Symbiodinium necroappetens</name>
    <dbReference type="NCBI Taxonomy" id="1628268"/>
    <lineage>
        <taxon>Eukaryota</taxon>
        <taxon>Sar</taxon>
        <taxon>Alveolata</taxon>
        <taxon>Dinophyceae</taxon>
        <taxon>Suessiales</taxon>
        <taxon>Symbiodiniaceae</taxon>
        <taxon>Symbiodinium</taxon>
    </lineage>
</organism>
<dbReference type="InterPro" id="IPR002048">
    <property type="entry name" value="EF_hand_dom"/>
</dbReference>
<accession>A0A812U3I9</accession>
<evidence type="ECO:0000313" key="5">
    <source>
        <dbReference type="EMBL" id="CAE7560576.1"/>
    </source>
</evidence>
<keyword evidence="2" id="KW-0106">Calcium</keyword>
<keyword evidence="6" id="KW-1185">Reference proteome</keyword>
<dbReference type="Pfam" id="PF13499">
    <property type="entry name" value="EF-hand_7"/>
    <property type="match status" value="2"/>
</dbReference>
<protein>
    <submittedName>
        <fullName evidence="5">CMD1 protein</fullName>
    </submittedName>
</protein>
<dbReference type="Gene3D" id="1.10.238.10">
    <property type="entry name" value="EF-hand"/>
    <property type="match status" value="3"/>
</dbReference>
<proteinExistence type="predicted"/>
<dbReference type="PROSITE" id="PS00018">
    <property type="entry name" value="EF_HAND_1"/>
    <property type="match status" value="4"/>
</dbReference>
<comment type="caution">
    <text evidence="5">The sequence shown here is derived from an EMBL/GenBank/DDBJ whole genome shotgun (WGS) entry which is preliminary data.</text>
</comment>
<dbReference type="InterPro" id="IPR018247">
    <property type="entry name" value="EF_Hand_1_Ca_BS"/>
</dbReference>
<dbReference type="AlphaFoldDB" id="A0A812U3I9"/>
<dbReference type="GO" id="GO:0005509">
    <property type="term" value="F:calcium ion binding"/>
    <property type="evidence" value="ECO:0007669"/>
    <property type="project" value="InterPro"/>
</dbReference>
<feature type="compositionally biased region" description="Basic and acidic residues" evidence="3">
    <location>
        <begin position="22"/>
        <end position="36"/>
    </location>
</feature>
<sequence>MKKPHNSRSEEAFFSPKLPGQVDDKRTLGKSKDRKGLHGSRKLLPKLKGAGDACAESTSSLPGSSRSCGTGSRGFEEARPRPSPKAKSREGKEGKEGRQSSRDASAPATRSRAPKEPQVNQVAEKPPRRRLPPKPEAKPEKAEAKAEAKADAKPRPEKPDSSDEARDQKRNQASEPKKARKPAQPASAASFSSALSGLGDSEPEPDASMPASPKSVQGGYAPETPISASTSHAASAAVKPPPLDSADAAETRRQMREVLQRRLHRIREKVQNQRAGIDAQKKYEHLPGKEREAVERAFFHYDADLSGYLDYDEIVPALRELGLSGSNAIEKREIMQVCRNVMTATRVQSLHRRQADSLQQVLNAQRSRMQGQPRIKLEVKKAAAPQQSPKAGDAKQARGDGKRASGSRRSSFASSQGTVSDESGSEDFEVGVESPGEDMRFDFMTFAALLVPKVRQRLTELQSTTVMRYFCNFDREGTGAISVLKCLEIARCLKMDQLHMLDALKDNDFSVESDTLVDFDSFEQCVMGCRERTNRQLRQREIEILVEMRVRSDLFQECRESIPQIYEVFRRLSGDVGPIGVVSANEAFLAVYELGMMPREQWQKEEIKQFLVPIDSEDHVYAQTELNFEDFLTFLRNVRTFNDEQRLTELTEHFARLDKDGNGHLDMKELNQLLEETGCCPRSRKEQEEVRQLIQSTDVDGNGVIDFGEFKELVQRIEERFASLRYESEVDYAVARGFTEVELGNFRAIFEHLDVDNSGRLEMNEVRQCLNIIQHKATWQAFDDTWRQLDKDASGSLDFHEFIDFMRAMRDGEGIFALDREQKLPNLVSKLDDRTLRSVLSHYGLSKSYLWALDRAQLLQRFCDCFLIMTTDNPQDVLKVTTVSDLLQLAKEKGESLDAVRW</sequence>
<dbReference type="SUPFAM" id="SSF47473">
    <property type="entry name" value="EF-hand"/>
    <property type="match status" value="3"/>
</dbReference>
<dbReference type="SMART" id="SM00054">
    <property type="entry name" value="EFh"/>
    <property type="match status" value="5"/>
</dbReference>
<dbReference type="PANTHER" id="PTHR23050">
    <property type="entry name" value="CALCIUM BINDING PROTEIN"/>
    <property type="match status" value="1"/>
</dbReference>
<feature type="region of interest" description="Disordered" evidence="3">
    <location>
        <begin position="378"/>
        <end position="432"/>
    </location>
</feature>
<dbReference type="InterPro" id="IPR011992">
    <property type="entry name" value="EF-hand-dom_pair"/>
</dbReference>
<feature type="domain" description="EF-hand" evidence="4">
    <location>
        <begin position="741"/>
        <end position="776"/>
    </location>
</feature>
<feature type="domain" description="EF-hand" evidence="4">
    <location>
        <begin position="685"/>
        <end position="720"/>
    </location>
</feature>
<gene>
    <name evidence="5" type="primary">CMD1</name>
    <name evidence="5" type="ORF">SNEC2469_LOCUS16186</name>
</gene>
<feature type="compositionally biased region" description="Low complexity" evidence="3">
    <location>
        <begin position="407"/>
        <end position="417"/>
    </location>
</feature>
<feature type="compositionally biased region" description="Low complexity" evidence="3">
    <location>
        <begin position="382"/>
        <end position="391"/>
    </location>
</feature>
<feature type="region of interest" description="Disordered" evidence="3">
    <location>
        <begin position="1"/>
        <end position="254"/>
    </location>
</feature>
<feature type="domain" description="EF-hand" evidence="4">
    <location>
        <begin position="777"/>
        <end position="812"/>
    </location>
</feature>
<dbReference type="OrthoDB" id="427957at2759"/>
<keyword evidence="1" id="KW-0677">Repeat</keyword>
<feature type="compositionally biased region" description="Low complexity" evidence="3">
    <location>
        <begin position="183"/>
        <end position="196"/>
    </location>
</feature>
<evidence type="ECO:0000259" key="4">
    <source>
        <dbReference type="PROSITE" id="PS50222"/>
    </source>
</evidence>
<evidence type="ECO:0000313" key="6">
    <source>
        <dbReference type="Proteomes" id="UP000601435"/>
    </source>
</evidence>
<feature type="compositionally biased region" description="Basic and acidic residues" evidence="3">
    <location>
        <begin position="87"/>
        <end position="101"/>
    </location>
</feature>
<reference evidence="5" key="1">
    <citation type="submission" date="2021-02" db="EMBL/GenBank/DDBJ databases">
        <authorList>
            <person name="Dougan E. K."/>
            <person name="Rhodes N."/>
            <person name="Thang M."/>
            <person name="Chan C."/>
        </authorList>
    </citation>
    <scope>NUCLEOTIDE SEQUENCE</scope>
</reference>